<dbReference type="Pfam" id="PF03190">
    <property type="entry name" value="Thioredox_DsbH"/>
    <property type="match status" value="1"/>
</dbReference>
<dbReference type="SUPFAM" id="SSF52833">
    <property type="entry name" value="Thioredoxin-like"/>
    <property type="match status" value="1"/>
</dbReference>
<reference evidence="3" key="1">
    <citation type="journal article" date="2019" name="Int. J. Syst. Evol. Microbiol.">
        <title>The Global Catalogue of Microorganisms (GCM) 10K type strain sequencing project: providing services to taxonomists for standard genome sequencing and annotation.</title>
        <authorList>
            <consortium name="The Broad Institute Genomics Platform"/>
            <consortium name="The Broad Institute Genome Sequencing Center for Infectious Disease"/>
            <person name="Wu L."/>
            <person name="Ma J."/>
        </authorList>
    </citation>
    <scope>NUCLEOTIDE SEQUENCE [LARGE SCALE GENOMIC DNA]</scope>
    <source>
        <strain evidence="3">JCM 16545</strain>
    </source>
</reference>
<evidence type="ECO:0000259" key="1">
    <source>
        <dbReference type="Pfam" id="PF03190"/>
    </source>
</evidence>
<dbReference type="EMBL" id="JBHUJC010000019">
    <property type="protein sequence ID" value="MFD2276094.1"/>
    <property type="molecule type" value="Genomic_DNA"/>
</dbReference>
<dbReference type="InterPro" id="IPR008928">
    <property type="entry name" value="6-hairpin_glycosidase_sf"/>
</dbReference>
<organism evidence="2 3">
    <name type="scientific">Rubritalea spongiae</name>
    <dbReference type="NCBI Taxonomy" id="430797"/>
    <lineage>
        <taxon>Bacteria</taxon>
        <taxon>Pseudomonadati</taxon>
        <taxon>Verrucomicrobiota</taxon>
        <taxon>Verrucomicrobiia</taxon>
        <taxon>Verrucomicrobiales</taxon>
        <taxon>Rubritaleaceae</taxon>
        <taxon>Rubritalea</taxon>
    </lineage>
</organism>
<dbReference type="InterPro" id="IPR036249">
    <property type="entry name" value="Thioredoxin-like_sf"/>
</dbReference>
<dbReference type="PIRSF" id="PIRSF006402">
    <property type="entry name" value="UCP006402_thioredoxin"/>
    <property type="match status" value="1"/>
</dbReference>
<keyword evidence="3" id="KW-1185">Reference proteome</keyword>
<accession>A0ABW5E1Y2</accession>
<name>A0ABW5E1Y2_9BACT</name>
<protein>
    <submittedName>
        <fullName evidence="2">Thioredoxin domain-containing protein</fullName>
    </submittedName>
</protein>
<evidence type="ECO:0000313" key="2">
    <source>
        <dbReference type="EMBL" id="MFD2276094.1"/>
    </source>
</evidence>
<dbReference type="InterPro" id="IPR024705">
    <property type="entry name" value="Ssp411"/>
</dbReference>
<dbReference type="PANTHER" id="PTHR42899:SF1">
    <property type="entry name" value="SPERMATOGENESIS-ASSOCIATED PROTEIN 20"/>
    <property type="match status" value="1"/>
</dbReference>
<dbReference type="CDD" id="cd02955">
    <property type="entry name" value="SSP411"/>
    <property type="match status" value="1"/>
</dbReference>
<dbReference type="Gene3D" id="3.40.30.10">
    <property type="entry name" value="Glutaredoxin"/>
    <property type="match status" value="1"/>
</dbReference>
<evidence type="ECO:0000313" key="3">
    <source>
        <dbReference type="Proteomes" id="UP001597297"/>
    </source>
</evidence>
<proteinExistence type="predicted"/>
<gene>
    <name evidence="2" type="ORF">ACFSQZ_06415</name>
</gene>
<comment type="caution">
    <text evidence="2">The sequence shown here is derived from an EMBL/GenBank/DDBJ whole genome shotgun (WGS) entry which is preliminary data.</text>
</comment>
<dbReference type="RefSeq" id="WP_377095315.1">
    <property type="nucleotide sequence ID" value="NZ_JBHSJM010000001.1"/>
</dbReference>
<dbReference type="InterPro" id="IPR004879">
    <property type="entry name" value="Ssp411-like_TRX"/>
</dbReference>
<dbReference type="PANTHER" id="PTHR42899">
    <property type="entry name" value="SPERMATOGENESIS-ASSOCIATED PROTEIN 20"/>
    <property type="match status" value="1"/>
</dbReference>
<feature type="domain" description="Spermatogenesis-associated protein 20-like TRX" evidence="1">
    <location>
        <begin position="3"/>
        <end position="166"/>
    </location>
</feature>
<dbReference type="Gene3D" id="1.50.10.20">
    <property type="match status" value="1"/>
</dbReference>
<dbReference type="SUPFAM" id="SSF48208">
    <property type="entry name" value="Six-hairpin glycosidases"/>
    <property type="match status" value="1"/>
</dbReference>
<sequence length="674" mass="76075">MKKNRLARSASPYLRQHATNPVDWYPWGEEAFAKARGENKPILLSIGYSTCHWCHVMERESFENEEIAAVLNEFFVAIKLDREERPDIDKVYMTSYQAMTEENGGWPLNVFLTPELTPFFGGTYFPPVDRGGRVGFKSALLQLEEAWRDKRDKVVQSAAALREHLQKNYGEGMESDEVPEQAVLDRAAVLLLESADQVEGGWGSGPKFPMPSHLSYLLRSWKRTGDEQLLNFVGFTADMMVRSGMMDQLGGGFHRYAVDGKWLVPHFEKMLYDQAQLLDVYLDLYQITQKSAYAEAARKICDYVLNDMRHEGGAFFCAEDAQSEGKEGKFFCWTKAELVDVLDAEELELACSYFGITEEGNFYDHSDPEALKNQNVLSVMQDEEWLNEGRKLLLESVVAKMKAVRAKRVRPGIDDKVLASWNGMMIGALARAGQVLGVGSYFEAALRAHGFIHQEMWDGERLAHRWHQGGLDVSAQAESYLLMLQSTRRLYEMTLDSEILEFAVCLAEASERIFFDEQNGGFFESAEMDDVMVRLKGDYDGAMPTASGVAAMEFLKLAMITGEEKYRLIAERTLKAYGEVLIQTPTSMTNMLQALDFYYSGTQRLVLVAGENGAEGFYRQIVAEYRPQLTVMGNSGRVANFEKGLQAKGEKTTAYFCVGESCRSPVTEVEELEI</sequence>
<dbReference type="Proteomes" id="UP001597297">
    <property type="component" value="Unassembled WGS sequence"/>
</dbReference>